<dbReference type="InterPro" id="IPR003439">
    <property type="entry name" value="ABC_transporter-like_ATP-bd"/>
</dbReference>
<dbReference type="Proteomes" id="UP000243719">
    <property type="component" value="Unassembled WGS sequence"/>
</dbReference>
<evidence type="ECO:0000256" key="7">
    <source>
        <dbReference type="ARBA" id="ARBA00037066"/>
    </source>
</evidence>
<reference evidence="10" key="1">
    <citation type="submission" date="2016-09" db="EMBL/GenBank/DDBJ databases">
        <authorList>
            <person name="Varghese N."/>
            <person name="Submissions S."/>
        </authorList>
    </citation>
    <scope>NUCLEOTIDE SEQUENCE [LARGE SCALE GENOMIC DNA]</scope>
    <source>
        <strain evidence="10">JS23</strain>
    </source>
</reference>
<keyword evidence="4" id="KW-0547">Nucleotide-binding</keyword>
<accession>A0A1H2PMV9</accession>
<evidence type="ECO:0000256" key="6">
    <source>
        <dbReference type="ARBA" id="ARBA00022967"/>
    </source>
</evidence>
<evidence type="ECO:0000256" key="4">
    <source>
        <dbReference type="ARBA" id="ARBA00022741"/>
    </source>
</evidence>
<comment type="function">
    <text evidence="7">Part of the ABC transporter complex HmuTUV involved in hemin import. Responsible for energy coupling to the transport system.</text>
</comment>
<evidence type="ECO:0000256" key="2">
    <source>
        <dbReference type="ARBA" id="ARBA00022475"/>
    </source>
</evidence>
<keyword evidence="3" id="KW-0472">Membrane</keyword>
<dbReference type="Gene3D" id="3.40.50.300">
    <property type="entry name" value="P-loop containing nucleotide triphosphate hydrolases"/>
    <property type="match status" value="1"/>
</dbReference>
<gene>
    <name evidence="9" type="ORF">SAMN05216551_10470</name>
</gene>
<dbReference type="STRING" id="1770053.SAMN05216551_10470"/>
<dbReference type="OrthoDB" id="5296765at2"/>
<dbReference type="PROSITE" id="PS50893">
    <property type="entry name" value="ABC_TRANSPORTER_2"/>
    <property type="match status" value="1"/>
</dbReference>
<dbReference type="PANTHER" id="PTHR42794">
    <property type="entry name" value="HEMIN IMPORT ATP-BINDING PROTEIN HMUV"/>
    <property type="match status" value="1"/>
</dbReference>
<keyword evidence="5 9" id="KW-0067">ATP-binding</keyword>
<feature type="domain" description="ABC transporter" evidence="8">
    <location>
        <begin position="5"/>
        <end position="248"/>
    </location>
</feature>
<evidence type="ECO:0000313" key="9">
    <source>
        <dbReference type="EMBL" id="SDV48004.1"/>
    </source>
</evidence>
<evidence type="ECO:0000313" key="10">
    <source>
        <dbReference type="Proteomes" id="UP000243719"/>
    </source>
</evidence>
<proteinExistence type="predicted"/>
<name>A0A1H2PMV9_9BURK</name>
<keyword evidence="3" id="KW-0997">Cell inner membrane</keyword>
<keyword evidence="6" id="KW-1278">Translocase</keyword>
<evidence type="ECO:0000259" key="8">
    <source>
        <dbReference type="PROSITE" id="PS50893"/>
    </source>
</evidence>
<dbReference type="Pfam" id="PF00005">
    <property type="entry name" value="ABC_tran"/>
    <property type="match status" value="1"/>
</dbReference>
<evidence type="ECO:0000256" key="1">
    <source>
        <dbReference type="ARBA" id="ARBA00022448"/>
    </source>
</evidence>
<dbReference type="SUPFAM" id="SSF52540">
    <property type="entry name" value="P-loop containing nucleoside triphosphate hydrolases"/>
    <property type="match status" value="1"/>
</dbReference>
<dbReference type="PROSITE" id="PS00211">
    <property type="entry name" value="ABC_TRANSPORTER_1"/>
    <property type="match status" value="1"/>
</dbReference>
<keyword evidence="1" id="KW-0813">Transport</keyword>
<dbReference type="SMART" id="SM00382">
    <property type="entry name" value="AAA"/>
    <property type="match status" value="1"/>
</dbReference>
<protein>
    <submittedName>
        <fullName evidence="9">Iron complex transport system ATP-binding protein</fullName>
    </submittedName>
</protein>
<organism evidence="9 10">
    <name type="scientific">Chitinasiproducens palmae</name>
    <dbReference type="NCBI Taxonomy" id="1770053"/>
    <lineage>
        <taxon>Bacteria</taxon>
        <taxon>Pseudomonadati</taxon>
        <taxon>Pseudomonadota</taxon>
        <taxon>Betaproteobacteria</taxon>
        <taxon>Burkholderiales</taxon>
        <taxon>Burkholderiaceae</taxon>
        <taxon>Chitinasiproducens</taxon>
    </lineage>
</organism>
<dbReference type="RefSeq" id="WP_091906846.1">
    <property type="nucleotide sequence ID" value="NZ_FNLO01000004.1"/>
</dbReference>
<keyword evidence="2" id="KW-1003">Cell membrane</keyword>
<dbReference type="CDD" id="cd03214">
    <property type="entry name" value="ABC_Iron-Siderophores_B12_Hemin"/>
    <property type="match status" value="1"/>
</dbReference>
<dbReference type="InterPro" id="IPR003593">
    <property type="entry name" value="AAA+_ATPase"/>
</dbReference>
<keyword evidence="10" id="KW-1185">Reference proteome</keyword>
<evidence type="ECO:0000256" key="3">
    <source>
        <dbReference type="ARBA" id="ARBA00022519"/>
    </source>
</evidence>
<sequence>MDHATRRAELAVTGLSLDHGGRRLLALEHWRAAPGEFWAVLGPNGAGKTTLLRVLAGLDAPATGVTRLNGAALDGFGDAQLARWRGWLPQHRHDAFAARVDEVVALARHAQRPGWGGWRAWAGGDDAVVAAALARQGLSDYAARDVRTLSGGERQRVALAALLAQDVPLLLLDEPLNHLDLRHQIACLALLRERAEGGDTVVLSCHDVNLARHFASHALLLDGAGGAISGAARTVLTPAALTNAFGHPFDANAGGQDVLLAPVLP</sequence>
<dbReference type="PANTHER" id="PTHR42794:SF1">
    <property type="entry name" value="HEMIN IMPORT ATP-BINDING PROTEIN HMUV"/>
    <property type="match status" value="1"/>
</dbReference>
<dbReference type="EMBL" id="FNLO01000004">
    <property type="protein sequence ID" value="SDV48004.1"/>
    <property type="molecule type" value="Genomic_DNA"/>
</dbReference>
<dbReference type="GO" id="GO:0016887">
    <property type="term" value="F:ATP hydrolysis activity"/>
    <property type="evidence" value="ECO:0007669"/>
    <property type="project" value="InterPro"/>
</dbReference>
<dbReference type="AlphaFoldDB" id="A0A1H2PMV9"/>
<dbReference type="InterPro" id="IPR017871">
    <property type="entry name" value="ABC_transporter-like_CS"/>
</dbReference>
<dbReference type="GO" id="GO:0005524">
    <property type="term" value="F:ATP binding"/>
    <property type="evidence" value="ECO:0007669"/>
    <property type="project" value="UniProtKB-KW"/>
</dbReference>
<evidence type="ECO:0000256" key="5">
    <source>
        <dbReference type="ARBA" id="ARBA00022840"/>
    </source>
</evidence>
<dbReference type="InterPro" id="IPR027417">
    <property type="entry name" value="P-loop_NTPase"/>
</dbReference>